<dbReference type="EMBL" id="CH902664">
    <property type="protein sequence ID" value="KPU74671.1"/>
    <property type="molecule type" value="Genomic_DNA"/>
</dbReference>
<dbReference type="AlphaFoldDB" id="A0A0P8XIF5"/>
<dbReference type="InParanoid" id="A0A0P8XIF5"/>
<evidence type="ECO:0000313" key="1">
    <source>
        <dbReference type="EMBL" id="KPU74671.1"/>
    </source>
</evidence>
<name>A0A0P8XIF5_DROAN</name>
<proteinExistence type="predicted"/>
<accession>A0A0P8XIF5</accession>
<reference evidence="1 2" key="1">
    <citation type="journal article" date="2007" name="Nature">
        <title>Evolution of genes and genomes on the Drosophila phylogeny.</title>
        <authorList>
            <consortium name="Drosophila 12 Genomes Consortium"/>
            <person name="Clark A.G."/>
            <person name="Eisen M.B."/>
            <person name="Smith D.R."/>
            <person name="Bergman C.M."/>
            <person name="Oliver B."/>
            <person name="Markow T.A."/>
            <person name="Kaufman T.C."/>
            <person name="Kellis M."/>
            <person name="Gelbart W."/>
            <person name="Iyer V.N."/>
            <person name="Pollard D.A."/>
            <person name="Sackton T.B."/>
            <person name="Larracuente A.M."/>
            <person name="Singh N.D."/>
            <person name="Abad J.P."/>
            <person name="Abt D.N."/>
            <person name="Adryan B."/>
            <person name="Aguade M."/>
            <person name="Akashi H."/>
            <person name="Anderson W.W."/>
            <person name="Aquadro C.F."/>
            <person name="Ardell D.H."/>
            <person name="Arguello R."/>
            <person name="Artieri C.G."/>
            <person name="Barbash D.A."/>
            <person name="Barker D."/>
            <person name="Barsanti P."/>
            <person name="Batterham P."/>
            <person name="Batzoglou S."/>
            <person name="Begun D."/>
            <person name="Bhutkar A."/>
            <person name="Blanco E."/>
            <person name="Bosak S.A."/>
            <person name="Bradley R.K."/>
            <person name="Brand A.D."/>
            <person name="Brent M.R."/>
            <person name="Brooks A.N."/>
            <person name="Brown R.H."/>
            <person name="Butlin R.K."/>
            <person name="Caggese C."/>
            <person name="Calvi B.R."/>
            <person name="Bernardo de Carvalho A."/>
            <person name="Caspi A."/>
            <person name="Castrezana S."/>
            <person name="Celniker S.E."/>
            <person name="Chang J.L."/>
            <person name="Chapple C."/>
            <person name="Chatterji S."/>
            <person name="Chinwalla A."/>
            <person name="Civetta A."/>
            <person name="Clifton S.W."/>
            <person name="Comeron J.M."/>
            <person name="Costello J.C."/>
            <person name="Coyne J.A."/>
            <person name="Daub J."/>
            <person name="David R.G."/>
            <person name="Delcher A.L."/>
            <person name="Delehaunty K."/>
            <person name="Do C.B."/>
            <person name="Ebling H."/>
            <person name="Edwards K."/>
            <person name="Eickbush T."/>
            <person name="Evans J.D."/>
            <person name="Filipski A."/>
            <person name="Findeiss S."/>
            <person name="Freyhult E."/>
            <person name="Fulton L."/>
            <person name="Fulton R."/>
            <person name="Garcia A.C."/>
            <person name="Gardiner A."/>
            <person name="Garfield D.A."/>
            <person name="Garvin B.E."/>
            <person name="Gibson G."/>
            <person name="Gilbert D."/>
            <person name="Gnerre S."/>
            <person name="Godfrey J."/>
            <person name="Good R."/>
            <person name="Gotea V."/>
            <person name="Gravely B."/>
            <person name="Greenberg A.J."/>
            <person name="Griffiths-Jones S."/>
            <person name="Gross S."/>
            <person name="Guigo R."/>
            <person name="Gustafson E.A."/>
            <person name="Haerty W."/>
            <person name="Hahn M.W."/>
            <person name="Halligan D.L."/>
            <person name="Halpern A.L."/>
            <person name="Halter G.M."/>
            <person name="Han M.V."/>
            <person name="Heger A."/>
            <person name="Hillier L."/>
            <person name="Hinrichs A.S."/>
            <person name="Holmes I."/>
            <person name="Hoskins R.A."/>
            <person name="Hubisz M.J."/>
            <person name="Hultmark D."/>
            <person name="Huntley M.A."/>
            <person name="Jaffe D.B."/>
            <person name="Jagadeeshan S."/>
            <person name="Jeck W.R."/>
            <person name="Johnson J."/>
            <person name="Jones C.D."/>
            <person name="Jordan W.C."/>
            <person name="Karpen G.H."/>
            <person name="Kataoka E."/>
            <person name="Keightley P.D."/>
            <person name="Kheradpour P."/>
            <person name="Kirkness E.F."/>
            <person name="Koerich L.B."/>
            <person name="Kristiansen K."/>
            <person name="Kudrna D."/>
            <person name="Kulathinal R.J."/>
            <person name="Kumar S."/>
            <person name="Kwok R."/>
            <person name="Lander E."/>
            <person name="Langley C.H."/>
            <person name="Lapoint R."/>
            <person name="Lazzaro B.P."/>
            <person name="Lee S.J."/>
            <person name="Levesque L."/>
            <person name="Li R."/>
            <person name="Lin C.F."/>
            <person name="Lin M.F."/>
            <person name="Lindblad-Toh K."/>
            <person name="Llopart A."/>
            <person name="Long M."/>
            <person name="Low L."/>
            <person name="Lozovsky E."/>
            <person name="Lu J."/>
            <person name="Luo M."/>
            <person name="Machado C.A."/>
            <person name="Makalowski W."/>
            <person name="Marzo M."/>
            <person name="Matsuda M."/>
            <person name="Matzkin L."/>
            <person name="McAllister B."/>
            <person name="McBride C.S."/>
            <person name="McKernan B."/>
            <person name="McKernan K."/>
            <person name="Mendez-Lago M."/>
            <person name="Minx P."/>
            <person name="Mollenhauer M.U."/>
            <person name="Montooth K."/>
            <person name="Mount S.M."/>
            <person name="Mu X."/>
            <person name="Myers E."/>
            <person name="Negre B."/>
            <person name="Newfeld S."/>
            <person name="Nielsen R."/>
            <person name="Noor M.A."/>
            <person name="O'Grady P."/>
            <person name="Pachter L."/>
            <person name="Papaceit M."/>
            <person name="Parisi M.J."/>
            <person name="Parisi M."/>
            <person name="Parts L."/>
            <person name="Pedersen J.S."/>
            <person name="Pesole G."/>
            <person name="Phillippy A.M."/>
            <person name="Ponting C.P."/>
            <person name="Pop M."/>
            <person name="Porcelli D."/>
            <person name="Powell J.R."/>
            <person name="Prohaska S."/>
            <person name="Pruitt K."/>
            <person name="Puig M."/>
            <person name="Quesneville H."/>
            <person name="Ram K.R."/>
            <person name="Rand D."/>
            <person name="Rasmussen M.D."/>
            <person name="Reed L.K."/>
            <person name="Reenan R."/>
            <person name="Reily A."/>
            <person name="Remington K.A."/>
            <person name="Rieger T.T."/>
            <person name="Ritchie M.G."/>
            <person name="Robin C."/>
            <person name="Rogers Y.H."/>
            <person name="Rohde C."/>
            <person name="Rozas J."/>
            <person name="Rubenfield M.J."/>
            <person name="Ruiz A."/>
            <person name="Russo S."/>
            <person name="Salzberg S.L."/>
            <person name="Sanchez-Gracia A."/>
            <person name="Saranga D.J."/>
            <person name="Sato H."/>
            <person name="Schaeffer S.W."/>
            <person name="Schatz M.C."/>
            <person name="Schlenke T."/>
            <person name="Schwartz R."/>
            <person name="Segarra C."/>
            <person name="Singh R.S."/>
            <person name="Sirot L."/>
            <person name="Sirota M."/>
            <person name="Sisneros N.B."/>
            <person name="Smith C.D."/>
            <person name="Smith T.F."/>
            <person name="Spieth J."/>
            <person name="Stage D.E."/>
            <person name="Stark A."/>
            <person name="Stephan W."/>
            <person name="Strausberg R.L."/>
            <person name="Strempel S."/>
            <person name="Sturgill D."/>
            <person name="Sutton G."/>
            <person name="Sutton G.G."/>
            <person name="Tao W."/>
            <person name="Teichmann S."/>
            <person name="Tobari Y.N."/>
            <person name="Tomimura Y."/>
            <person name="Tsolas J.M."/>
            <person name="Valente V.L."/>
            <person name="Venter E."/>
            <person name="Venter J.C."/>
            <person name="Vicario S."/>
            <person name="Vieira F.G."/>
            <person name="Vilella A.J."/>
            <person name="Villasante A."/>
            <person name="Walenz B."/>
            <person name="Wang J."/>
            <person name="Wasserman M."/>
            <person name="Watts T."/>
            <person name="Wilson D."/>
            <person name="Wilson R.K."/>
            <person name="Wing R.A."/>
            <person name="Wolfner M.F."/>
            <person name="Wong A."/>
            <person name="Wong G.K."/>
            <person name="Wu C.I."/>
            <person name="Wu G."/>
            <person name="Yamamoto D."/>
            <person name="Yang H.P."/>
            <person name="Yang S.P."/>
            <person name="Yorke J.A."/>
            <person name="Yoshida K."/>
            <person name="Zdobnov E."/>
            <person name="Zhang P."/>
            <person name="Zhang Y."/>
            <person name="Zimin A.V."/>
            <person name="Baldwin J."/>
            <person name="Abdouelleil A."/>
            <person name="Abdulkadir J."/>
            <person name="Abebe A."/>
            <person name="Abera B."/>
            <person name="Abreu J."/>
            <person name="Acer S.C."/>
            <person name="Aftuck L."/>
            <person name="Alexander A."/>
            <person name="An P."/>
            <person name="Anderson E."/>
            <person name="Anderson S."/>
            <person name="Arachi H."/>
            <person name="Azer M."/>
            <person name="Bachantsang P."/>
            <person name="Barry A."/>
            <person name="Bayul T."/>
            <person name="Berlin A."/>
            <person name="Bessette D."/>
            <person name="Bloom T."/>
            <person name="Blye J."/>
            <person name="Boguslavskiy L."/>
            <person name="Bonnet C."/>
            <person name="Boukhgalter B."/>
            <person name="Bourzgui I."/>
            <person name="Brown A."/>
            <person name="Cahill P."/>
            <person name="Channer S."/>
            <person name="Cheshatsang Y."/>
            <person name="Chuda L."/>
            <person name="Citroen M."/>
            <person name="Collymore A."/>
            <person name="Cooke P."/>
            <person name="Costello M."/>
            <person name="D'Aco K."/>
            <person name="Daza R."/>
            <person name="De Haan G."/>
            <person name="DeGray S."/>
            <person name="DeMaso C."/>
            <person name="Dhargay N."/>
            <person name="Dooley K."/>
            <person name="Dooley E."/>
            <person name="Doricent M."/>
            <person name="Dorje P."/>
            <person name="Dorjee K."/>
            <person name="Dupes A."/>
            <person name="Elong R."/>
            <person name="Falk J."/>
            <person name="Farina A."/>
            <person name="Faro S."/>
            <person name="Ferguson D."/>
            <person name="Fisher S."/>
            <person name="Foley C.D."/>
            <person name="Franke A."/>
            <person name="Friedrich D."/>
            <person name="Gadbois L."/>
            <person name="Gearin G."/>
            <person name="Gearin C.R."/>
            <person name="Giannoukos G."/>
            <person name="Goode T."/>
            <person name="Graham J."/>
            <person name="Grandbois E."/>
            <person name="Grewal S."/>
            <person name="Gyaltsen K."/>
            <person name="Hafez N."/>
            <person name="Hagos B."/>
            <person name="Hall J."/>
            <person name="Henson C."/>
            <person name="Hollinger A."/>
            <person name="Honan T."/>
            <person name="Huard M.D."/>
            <person name="Hughes L."/>
            <person name="Hurhula B."/>
            <person name="Husby M.E."/>
            <person name="Kamat A."/>
            <person name="Kanga B."/>
            <person name="Kashin S."/>
            <person name="Khazanovich D."/>
            <person name="Kisner P."/>
            <person name="Lance K."/>
            <person name="Lara M."/>
            <person name="Lee W."/>
            <person name="Lennon N."/>
            <person name="Letendre F."/>
            <person name="LeVine R."/>
            <person name="Lipovsky A."/>
            <person name="Liu X."/>
            <person name="Liu J."/>
            <person name="Liu S."/>
            <person name="Lokyitsang T."/>
            <person name="Lokyitsang Y."/>
            <person name="Lubonja R."/>
            <person name="Lui A."/>
            <person name="MacDonald P."/>
            <person name="Magnisalis V."/>
            <person name="Maru K."/>
            <person name="Matthews C."/>
            <person name="McCusker W."/>
            <person name="McDonough S."/>
            <person name="Mehta T."/>
            <person name="Meldrim J."/>
            <person name="Meneus L."/>
            <person name="Mihai O."/>
            <person name="Mihalev A."/>
            <person name="Mihova T."/>
            <person name="Mittelman R."/>
            <person name="Mlenga V."/>
            <person name="Montmayeur A."/>
            <person name="Mulrain L."/>
            <person name="Navidi A."/>
            <person name="Naylor J."/>
            <person name="Negash T."/>
            <person name="Nguyen T."/>
            <person name="Nguyen N."/>
            <person name="Nicol R."/>
            <person name="Norbu C."/>
            <person name="Norbu N."/>
            <person name="Novod N."/>
            <person name="O'Neill B."/>
            <person name="Osman S."/>
            <person name="Markiewicz E."/>
            <person name="Oyono O.L."/>
            <person name="Patti C."/>
            <person name="Phunkhang P."/>
            <person name="Pierre F."/>
            <person name="Priest M."/>
            <person name="Raghuraman S."/>
            <person name="Rege F."/>
            <person name="Reyes R."/>
            <person name="Rise C."/>
            <person name="Rogov P."/>
            <person name="Ross K."/>
            <person name="Ryan E."/>
            <person name="Settipalli S."/>
            <person name="Shea T."/>
            <person name="Sherpa N."/>
            <person name="Shi L."/>
            <person name="Shih D."/>
            <person name="Sparrow T."/>
            <person name="Spaulding J."/>
            <person name="Stalker J."/>
            <person name="Stange-Thomann N."/>
            <person name="Stavropoulos S."/>
            <person name="Stone C."/>
            <person name="Strader C."/>
            <person name="Tesfaye S."/>
            <person name="Thomson T."/>
            <person name="Thoulutsang Y."/>
            <person name="Thoulutsang D."/>
            <person name="Topham K."/>
            <person name="Topping I."/>
            <person name="Tsamla T."/>
            <person name="Vassiliev H."/>
            <person name="Vo A."/>
            <person name="Wangchuk T."/>
            <person name="Wangdi T."/>
            <person name="Weiand M."/>
            <person name="Wilkinson J."/>
            <person name="Wilson A."/>
            <person name="Yadav S."/>
            <person name="Young G."/>
            <person name="Yu Q."/>
            <person name="Zembek L."/>
            <person name="Zhong D."/>
            <person name="Zimmer A."/>
            <person name="Zwirko Z."/>
            <person name="Jaffe D.B."/>
            <person name="Alvarez P."/>
            <person name="Brockman W."/>
            <person name="Butler J."/>
            <person name="Chin C."/>
            <person name="Gnerre S."/>
            <person name="Grabherr M."/>
            <person name="Kleber M."/>
            <person name="Mauceli E."/>
            <person name="MacCallum I."/>
        </authorList>
    </citation>
    <scope>NUCLEOTIDE SEQUENCE [LARGE SCALE GENOMIC DNA]</scope>
    <source>
        <strain evidence="2">Tucson 14024-0371.13</strain>
    </source>
</reference>
<sequence>MSENNLIADIPKHYADHQSINDSSSQQLYNGIFNSPKWQNFIRYNGFQPTAYATTTASSETGRYQ</sequence>
<gene>
    <name evidence="1" type="primary">Dana\GF27451</name>
    <name evidence="1" type="ORF">GF27451</name>
</gene>
<organism evidence="1 2">
    <name type="scientific">Drosophila ananassae</name>
    <name type="common">Fruit fly</name>
    <dbReference type="NCBI Taxonomy" id="7217"/>
    <lineage>
        <taxon>Eukaryota</taxon>
        <taxon>Metazoa</taxon>
        <taxon>Ecdysozoa</taxon>
        <taxon>Arthropoda</taxon>
        <taxon>Hexapoda</taxon>
        <taxon>Insecta</taxon>
        <taxon>Pterygota</taxon>
        <taxon>Neoptera</taxon>
        <taxon>Endopterygota</taxon>
        <taxon>Diptera</taxon>
        <taxon>Brachycera</taxon>
        <taxon>Muscomorpha</taxon>
        <taxon>Ephydroidea</taxon>
        <taxon>Drosophilidae</taxon>
        <taxon>Drosophila</taxon>
        <taxon>Sophophora</taxon>
    </lineage>
</organism>
<protein>
    <submittedName>
        <fullName evidence="1">Uncharacterized protein</fullName>
    </submittedName>
</protein>
<keyword evidence="2" id="KW-1185">Reference proteome</keyword>
<dbReference type="Proteomes" id="UP000007801">
    <property type="component" value="Unassembled WGS sequence"/>
</dbReference>
<evidence type="ECO:0000313" key="2">
    <source>
        <dbReference type="Proteomes" id="UP000007801"/>
    </source>
</evidence>